<dbReference type="InterPro" id="IPR019194">
    <property type="entry name" value="Tscrpt_elong_fac_Eaf_N"/>
</dbReference>
<comment type="subcellular location">
    <subcellularLocation>
        <location evidence="1">Nucleus</location>
    </subcellularLocation>
</comment>
<evidence type="ECO:0000313" key="11">
    <source>
        <dbReference type="Proteomes" id="UP000794436"/>
    </source>
</evidence>
<organism evidence="10 11">
    <name type="scientific">Pythium oligandrum</name>
    <name type="common">Mycoparasitic fungus</name>
    <dbReference type="NCBI Taxonomy" id="41045"/>
    <lineage>
        <taxon>Eukaryota</taxon>
        <taxon>Sar</taxon>
        <taxon>Stramenopiles</taxon>
        <taxon>Oomycota</taxon>
        <taxon>Peronosporomycetes</taxon>
        <taxon>Pythiales</taxon>
        <taxon>Pythiaceae</taxon>
        <taxon>Pythium</taxon>
    </lineage>
</organism>
<keyword evidence="5" id="KW-0010">Activator</keyword>
<keyword evidence="3" id="KW-0597">Phosphoprotein</keyword>
<dbReference type="GO" id="GO:0006368">
    <property type="term" value="P:transcription elongation by RNA polymerase II"/>
    <property type="evidence" value="ECO:0007669"/>
    <property type="project" value="InterPro"/>
</dbReference>
<keyword evidence="11" id="KW-1185">Reference proteome</keyword>
<comment type="similarity">
    <text evidence="2">Belongs to the EAF family.</text>
</comment>
<dbReference type="Pfam" id="PF09816">
    <property type="entry name" value="EAF"/>
    <property type="match status" value="1"/>
</dbReference>
<keyword evidence="6" id="KW-0804">Transcription</keyword>
<evidence type="ECO:0000256" key="1">
    <source>
        <dbReference type="ARBA" id="ARBA00004123"/>
    </source>
</evidence>
<feature type="region of interest" description="Disordered" evidence="8">
    <location>
        <begin position="137"/>
        <end position="194"/>
    </location>
</feature>
<name>A0A8K1CCF0_PYTOL</name>
<feature type="compositionally biased region" description="Basic residues" evidence="8">
    <location>
        <begin position="142"/>
        <end position="171"/>
    </location>
</feature>
<evidence type="ECO:0000256" key="8">
    <source>
        <dbReference type="SAM" id="MobiDB-lite"/>
    </source>
</evidence>
<dbReference type="PANTHER" id="PTHR15970:SF2">
    <property type="entry name" value="ELL-ASSOCIATED FACTOR EAF"/>
    <property type="match status" value="1"/>
</dbReference>
<feature type="domain" description="Transcription elongation factor Eaf N-terminal" evidence="9">
    <location>
        <begin position="12"/>
        <end position="128"/>
    </location>
</feature>
<dbReference type="PANTHER" id="PTHR15970">
    <property type="entry name" value="ELL-ASSOCIATED FACTOR EAF"/>
    <property type="match status" value="1"/>
</dbReference>
<gene>
    <name evidence="10" type="ORF">Poli38472_000861</name>
</gene>
<dbReference type="Proteomes" id="UP000794436">
    <property type="component" value="Unassembled WGS sequence"/>
</dbReference>
<dbReference type="GO" id="GO:0003711">
    <property type="term" value="F:transcription elongation factor activity"/>
    <property type="evidence" value="ECO:0007669"/>
    <property type="project" value="TreeGrafter"/>
</dbReference>
<evidence type="ECO:0000256" key="6">
    <source>
        <dbReference type="ARBA" id="ARBA00023163"/>
    </source>
</evidence>
<evidence type="ECO:0000256" key="2">
    <source>
        <dbReference type="ARBA" id="ARBA00007798"/>
    </source>
</evidence>
<dbReference type="EMBL" id="SPLM01000108">
    <property type="protein sequence ID" value="TMW60819.1"/>
    <property type="molecule type" value="Genomic_DNA"/>
</dbReference>
<comment type="caution">
    <text evidence="10">The sequence shown here is derived from an EMBL/GenBank/DDBJ whole genome shotgun (WGS) entry which is preliminary data.</text>
</comment>
<proteinExistence type="inferred from homology"/>
<evidence type="ECO:0000256" key="7">
    <source>
        <dbReference type="ARBA" id="ARBA00023242"/>
    </source>
</evidence>
<reference evidence="10" key="1">
    <citation type="submission" date="2019-03" db="EMBL/GenBank/DDBJ databases">
        <title>Long read genome sequence of the mycoparasitic Pythium oligandrum ATCC 38472 isolated from sugarbeet rhizosphere.</title>
        <authorList>
            <person name="Gaulin E."/>
        </authorList>
    </citation>
    <scope>NUCLEOTIDE SEQUENCE</scope>
    <source>
        <strain evidence="10">ATCC 38472_TT</strain>
    </source>
</reference>
<evidence type="ECO:0000256" key="3">
    <source>
        <dbReference type="ARBA" id="ARBA00022553"/>
    </source>
</evidence>
<dbReference type="OrthoDB" id="125903at2759"/>
<dbReference type="InterPro" id="IPR027093">
    <property type="entry name" value="EAF_fam"/>
</dbReference>
<evidence type="ECO:0000256" key="5">
    <source>
        <dbReference type="ARBA" id="ARBA00023159"/>
    </source>
</evidence>
<evidence type="ECO:0000256" key="4">
    <source>
        <dbReference type="ARBA" id="ARBA00023015"/>
    </source>
</evidence>
<dbReference type="AlphaFoldDB" id="A0A8K1CCF0"/>
<accession>A0A8K1CCF0</accession>
<evidence type="ECO:0000313" key="10">
    <source>
        <dbReference type="EMBL" id="TMW60819.1"/>
    </source>
</evidence>
<keyword evidence="7" id="KW-0539">Nucleus</keyword>
<protein>
    <recommendedName>
        <fullName evidence="9">Transcription elongation factor Eaf N-terminal domain-containing protein</fullName>
    </recommendedName>
</protein>
<evidence type="ECO:0000259" key="9">
    <source>
        <dbReference type="Pfam" id="PF09816"/>
    </source>
</evidence>
<dbReference type="GO" id="GO:0032783">
    <property type="term" value="C:super elongation complex"/>
    <property type="evidence" value="ECO:0007669"/>
    <property type="project" value="InterPro"/>
</dbReference>
<keyword evidence="4" id="KW-0805">Transcription regulation</keyword>
<sequence length="194" mass="20639">MATEAPEDEREYRVVLGASLTHTTVFDGRDEIGEHETTDDGSAAAFVTLQYKFQPASVDTETPGLVSVDDSGGVAVLRGATTGSDGGITFKGKLMEQKDTECLLIFDGTSFQLERCELAFSQLRHVRAAPVARTLPATHPAKTLKRPLIKRVTKPTKKVSSKAKSTSSRKKTGGDEGDAHSGQTDGDVGARMAG</sequence>